<name>A0AAD7Y1P1_9FUNG</name>
<feature type="compositionally biased region" description="Polar residues" evidence="2">
    <location>
        <begin position="367"/>
        <end position="379"/>
    </location>
</feature>
<comment type="caution">
    <text evidence="3">The sequence shown here is derived from an EMBL/GenBank/DDBJ whole genome shotgun (WGS) entry which is preliminary data.</text>
</comment>
<feature type="compositionally biased region" description="Polar residues" evidence="2">
    <location>
        <begin position="242"/>
        <end position="261"/>
    </location>
</feature>
<dbReference type="GeneID" id="83209880"/>
<dbReference type="InterPro" id="IPR006597">
    <property type="entry name" value="Sel1-like"/>
</dbReference>
<dbReference type="Gene3D" id="1.25.40.10">
    <property type="entry name" value="Tetratricopeptide repeat domain"/>
    <property type="match status" value="2"/>
</dbReference>
<feature type="region of interest" description="Disordered" evidence="2">
    <location>
        <begin position="487"/>
        <end position="507"/>
    </location>
</feature>
<evidence type="ECO:0000313" key="3">
    <source>
        <dbReference type="EMBL" id="KAJ8661656.1"/>
    </source>
</evidence>
<dbReference type="Proteomes" id="UP001234581">
    <property type="component" value="Unassembled WGS sequence"/>
</dbReference>
<dbReference type="SMART" id="SM00671">
    <property type="entry name" value="SEL1"/>
    <property type="match status" value="5"/>
</dbReference>
<keyword evidence="1" id="KW-0677">Repeat</keyword>
<feature type="compositionally biased region" description="Acidic residues" evidence="2">
    <location>
        <begin position="119"/>
        <end position="128"/>
    </location>
</feature>
<feature type="compositionally biased region" description="Basic and acidic residues" evidence="2">
    <location>
        <begin position="129"/>
        <end position="142"/>
    </location>
</feature>
<keyword evidence="4" id="KW-1185">Reference proteome</keyword>
<organism evidence="3 4">
    <name type="scientific">Lichtheimia ornata</name>
    <dbReference type="NCBI Taxonomy" id="688661"/>
    <lineage>
        <taxon>Eukaryota</taxon>
        <taxon>Fungi</taxon>
        <taxon>Fungi incertae sedis</taxon>
        <taxon>Mucoromycota</taxon>
        <taxon>Mucoromycotina</taxon>
        <taxon>Mucoromycetes</taxon>
        <taxon>Mucorales</taxon>
        <taxon>Lichtheimiaceae</taxon>
        <taxon>Lichtheimia</taxon>
    </lineage>
</organism>
<dbReference type="PANTHER" id="PTHR46430:SF2">
    <property type="entry name" value="CHITIN SYNTHASE REGULATORY FACTOR 4"/>
    <property type="match status" value="1"/>
</dbReference>
<dbReference type="PANTHER" id="PTHR46430">
    <property type="entry name" value="PROTEIN SKT5-RELATED"/>
    <property type="match status" value="1"/>
</dbReference>
<proteinExistence type="predicted"/>
<accession>A0AAD7Y1P1</accession>
<feature type="region of interest" description="Disordered" evidence="2">
    <location>
        <begin position="230"/>
        <end position="286"/>
    </location>
</feature>
<evidence type="ECO:0008006" key="5">
    <source>
        <dbReference type="Google" id="ProtNLM"/>
    </source>
</evidence>
<dbReference type="Pfam" id="PF08238">
    <property type="entry name" value="Sel1"/>
    <property type="match status" value="6"/>
</dbReference>
<dbReference type="AlphaFoldDB" id="A0AAD7Y1P1"/>
<gene>
    <name evidence="3" type="ORF">O0I10_002463</name>
</gene>
<evidence type="ECO:0000256" key="2">
    <source>
        <dbReference type="SAM" id="MobiDB-lite"/>
    </source>
</evidence>
<dbReference type="RefSeq" id="XP_058346569.1">
    <property type="nucleotide sequence ID" value="XM_058482545.1"/>
</dbReference>
<feature type="region of interest" description="Disordered" evidence="2">
    <location>
        <begin position="365"/>
        <end position="390"/>
    </location>
</feature>
<dbReference type="EMBL" id="JARTCD010000007">
    <property type="protein sequence ID" value="KAJ8661656.1"/>
    <property type="molecule type" value="Genomic_DNA"/>
</dbReference>
<evidence type="ECO:0000313" key="4">
    <source>
        <dbReference type="Proteomes" id="UP001234581"/>
    </source>
</evidence>
<dbReference type="SUPFAM" id="SSF81901">
    <property type="entry name" value="HCP-like"/>
    <property type="match status" value="3"/>
</dbReference>
<protein>
    <recommendedName>
        <fullName evidence="5">Hcp-like protein</fullName>
    </recommendedName>
</protein>
<reference evidence="3 4" key="1">
    <citation type="submission" date="2023-03" db="EMBL/GenBank/DDBJ databases">
        <title>Genome sequence of Lichtheimia ornata CBS 291.66.</title>
        <authorList>
            <person name="Mohabir J.T."/>
            <person name="Shea T.P."/>
            <person name="Kurbessoian T."/>
            <person name="Berby B."/>
            <person name="Fontaine J."/>
            <person name="Livny J."/>
            <person name="Gnirke A."/>
            <person name="Stajich J.E."/>
            <person name="Cuomo C.A."/>
        </authorList>
    </citation>
    <scope>NUCLEOTIDE SEQUENCE [LARGE SCALE GENOMIC DNA]</scope>
    <source>
        <strain evidence="3">CBS 291.66</strain>
    </source>
</reference>
<feature type="compositionally biased region" description="Polar residues" evidence="2">
    <location>
        <begin position="23"/>
        <end position="40"/>
    </location>
</feature>
<feature type="compositionally biased region" description="Pro residues" evidence="2">
    <location>
        <begin position="157"/>
        <end position="174"/>
    </location>
</feature>
<dbReference type="InterPro" id="IPR011990">
    <property type="entry name" value="TPR-like_helical_dom_sf"/>
</dbReference>
<feature type="compositionally biased region" description="Low complexity" evidence="2">
    <location>
        <begin position="230"/>
        <end position="239"/>
    </location>
</feature>
<feature type="region of interest" description="Disordered" evidence="2">
    <location>
        <begin position="1"/>
        <end position="178"/>
    </location>
</feature>
<dbReference type="InterPro" id="IPR051726">
    <property type="entry name" value="Chitin_Synth_Reg"/>
</dbReference>
<feature type="region of interest" description="Disordered" evidence="2">
    <location>
        <begin position="327"/>
        <end position="351"/>
    </location>
</feature>
<evidence type="ECO:0000256" key="1">
    <source>
        <dbReference type="ARBA" id="ARBA00022737"/>
    </source>
</evidence>
<feature type="compositionally biased region" description="Polar residues" evidence="2">
    <location>
        <begin position="1"/>
        <end position="15"/>
    </location>
</feature>
<sequence>MSRSSENNNHTSTRTRVFPFRSRTASSERTSPSDTSGEQQSKPKKLNSLFHFNKMDDNDYNQARQPYTPGLETNHRQYPNGRTLDVDDDDDHSDNGTVQPGEGRYTLRVINPDPVSDSSSDEEEDQEEEQRQSHNKKEDQQRPQHSMGQSTQSTTTSPPPPTTTHARPPLPSPPSAKLEIAAPTFDSNDRQQSTTAYVTQFLSTASSPTTSSLSLASSSAQHTQVTATATAAASISSRRSSNHGINNITTPATTTHGSSNVTATATTTAAPSLNRRQSKTLHEKPGSVELLPPLDLDPLDWSTFTSNIKASKRLSNIPRVVLGPVSSSTITNNNNEEEASKSIQDDTGATSRPTMFMDQEQLVETPLTLTPRTSQSSMQPRYEPPTPRMQPSLLSPSDSGIISPSLYQGQRSIATTTHESVLTSTMTRTMAQSKYSKASFSLTNNRDALKLYREMAEKTNDPQVQLSYAKYLLEIAPLYDKTTASTSFNGIKSSQHQRRESSSMNELVKRGRASLTYHGMRRSSDLGDLDSANKKRALEEEGVRWIRRLAKQEVGEAAYLLAVWMEEYKYGCRPNPSKEQRLHEIAARSGIPESMYATAQHLEHQGNHAAALRYYKEAAEKGLVAAVHRLAEITLHGELGQRQNMTTGLALLAQAAESANETCAEPLYVFAQVLANTYPRADIPSELVQSYGGVDAAMPTFERAAALGHAGAQSYMGYIYEHGLYGVSIDMAKSFEYYDKAAKEGHDASAMLGLARLYNGGTHGPDDFDEQWRCEHDVSRWLELTGRNEDASFYWCQCATEQELVDAFYLLGWYYETGFGTPKDHVRAQLYYQRAVNKGCSDAAARLKHLDIATTTSTSTTTHEHRRDSQQCTIM</sequence>